<feature type="region of interest" description="Disordered" evidence="1">
    <location>
        <begin position="33"/>
        <end position="64"/>
    </location>
</feature>
<evidence type="ECO:0000256" key="1">
    <source>
        <dbReference type="SAM" id="MobiDB-lite"/>
    </source>
</evidence>
<evidence type="ECO:0000313" key="2">
    <source>
        <dbReference type="EMBL" id="MTH55376.1"/>
    </source>
</evidence>
<proteinExistence type="predicted"/>
<accession>A0A7X2S8Y3</accession>
<dbReference type="Gene3D" id="2.170.120.40">
    <property type="entry name" value="YbbR-like domain"/>
    <property type="match status" value="2"/>
</dbReference>
<dbReference type="Gene3D" id="2.170.120.30">
    <property type="match status" value="2"/>
</dbReference>
<name>A0A7X2S8Y3_9BACI</name>
<dbReference type="PANTHER" id="PTHR37804:SF1">
    <property type="entry name" value="CDAA REGULATORY PROTEIN CDAR"/>
    <property type="match status" value="1"/>
</dbReference>
<dbReference type="RefSeq" id="WP_155113876.1">
    <property type="nucleotide sequence ID" value="NZ_WMIB01000028.1"/>
</dbReference>
<sequence>MDKLMSNTWFMRIIALLLALMIYLSVNTDTTRDTNNETASNDDPPQNEIIPKPPGTDSGDSAPNETSAVIEDVELRAETGNENYVVSNLPETVSVTIAGPPSQVTTAKQRKNVEVYADLTGLEPGRHTVDLQYQNLDRSLKVSIEPAKVDIVIDEKTTEDFPVKASFINEEQIAEGYTAGEPVLSPKTVKVTGSKAVIDQISYVRARVNLQDADQDIKQAAQVIVYDKAGNILPVETSPRSIEVTVPISSPRKTVPVKVNETGKPPEGVTIRSISVSPGEVTAYGPQNILDNLSEISGPDLDLSQIEEDSVLELGLPLPEGVRELSEQKVQVKIDIDKEGEKVLKGIPIQTTGLEEGKTIEYLDPEKQAFDINVMGLEDELTNVSPEDFELLVDASRLEDGEQKVKVEVKGPDDVKWSLPQEEATIRISALQS</sequence>
<dbReference type="OrthoDB" id="2960905at2"/>
<protein>
    <submittedName>
        <fullName evidence="2">YbbR-like domain-containing protein</fullName>
    </submittedName>
</protein>
<gene>
    <name evidence="2" type="ORF">GKZ89_18450</name>
</gene>
<comment type="caution">
    <text evidence="2">The sequence shown here is derived from an EMBL/GenBank/DDBJ whole genome shotgun (WGS) entry which is preliminary data.</text>
</comment>
<keyword evidence="3" id="KW-1185">Reference proteome</keyword>
<dbReference type="Proteomes" id="UP000434639">
    <property type="component" value="Unassembled WGS sequence"/>
</dbReference>
<dbReference type="AlphaFoldDB" id="A0A7X2S8Y3"/>
<evidence type="ECO:0000313" key="3">
    <source>
        <dbReference type="Proteomes" id="UP000434639"/>
    </source>
</evidence>
<dbReference type="PANTHER" id="PTHR37804">
    <property type="entry name" value="CDAA REGULATORY PROTEIN CDAR"/>
    <property type="match status" value="1"/>
</dbReference>
<dbReference type="EMBL" id="WMIB01000028">
    <property type="protein sequence ID" value="MTH55376.1"/>
    <property type="molecule type" value="Genomic_DNA"/>
</dbReference>
<dbReference type="InterPro" id="IPR012505">
    <property type="entry name" value="YbbR"/>
</dbReference>
<reference evidence="2 3" key="1">
    <citation type="journal article" date="2017" name="Int. J. Syst. Evol. Microbiol.">
        <title>Bacillus mangrovi sp. nov., isolated from a sediment sample from a mangrove forest.</title>
        <authorList>
            <person name="Gupta V."/>
            <person name="Singh P.K."/>
            <person name="Korpole S."/>
            <person name="Tanuku N.R.S."/>
            <person name="Pinnaka A.K."/>
        </authorList>
    </citation>
    <scope>NUCLEOTIDE SEQUENCE [LARGE SCALE GENOMIC DNA]</scope>
    <source>
        <strain evidence="2 3">KCTC 33872</strain>
    </source>
</reference>
<dbReference type="Pfam" id="PF07949">
    <property type="entry name" value="YbbR"/>
    <property type="match status" value="3"/>
</dbReference>
<dbReference type="InterPro" id="IPR053154">
    <property type="entry name" value="c-di-AMP_regulator"/>
</dbReference>
<organism evidence="2 3">
    <name type="scientific">Metabacillus mangrovi</name>
    <dbReference type="NCBI Taxonomy" id="1491830"/>
    <lineage>
        <taxon>Bacteria</taxon>
        <taxon>Bacillati</taxon>
        <taxon>Bacillota</taxon>
        <taxon>Bacilli</taxon>
        <taxon>Bacillales</taxon>
        <taxon>Bacillaceae</taxon>
        <taxon>Metabacillus</taxon>
    </lineage>
</organism>